<sequence>MNSHVVLLAVVCSALLAICTIGYSVYKYNTYSNYINWARIFHTLQGACISLPLIAFSVPMSTSAHVVMVTGGVIATLSYPAYNIIKLIRTRNDPPISRQNGSIVSPNTSSHVNGLVLGIIVATMIRQMIQTEHHHKPKNKVIDIMQFVILIGGLLTSSIVILTTILVQQS</sequence>
<organism evidence="2">
    <name type="scientific">viral metagenome</name>
    <dbReference type="NCBI Taxonomy" id="1070528"/>
    <lineage>
        <taxon>unclassified sequences</taxon>
        <taxon>metagenomes</taxon>
        <taxon>organismal metagenomes</taxon>
    </lineage>
</organism>
<keyword evidence="1" id="KW-0812">Transmembrane</keyword>
<feature type="transmembrane region" description="Helical" evidence="1">
    <location>
        <begin position="38"/>
        <end position="58"/>
    </location>
</feature>
<evidence type="ECO:0000256" key="1">
    <source>
        <dbReference type="SAM" id="Phobius"/>
    </source>
</evidence>
<feature type="transmembrane region" description="Helical" evidence="1">
    <location>
        <begin position="64"/>
        <end position="82"/>
    </location>
</feature>
<dbReference type="EMBL" id="MN740557">
    <property type="protein sequence ID" value="QHU33483.1"/>
    <property type="molecule type" value="Genomic_DNA"/>
</dbReference>
<feature type="transmembrane region" description="Helical" evidence="1">
    <location>
        <begin position="144"/>
        <end position="167"/>
    </location>
</feature>
<dbReference type="AlphaFoldDB" id="A0A6C0LST5"/>
<proteinExistence type="predicted"/>
<accession>A0A6C0LST5</accession>
<feature type="transmembrane region" description="Helical" evidence="1">
    <location>
        <begin position="6"/>
        <end position="26"/>
    </location>
</feature>
<evidence type="ECO:0000313" key="2">
    <source>
        <dbReference type="EMBL" id="QHU33483.1"/>
    </source>
</evidence>
<reference evidence="2" key="1">
    <citation type="journal article" date="2020" name="Nature">
        <title>Giant virus diversity and host interactions through global metagenomics.</title>
        <authorList>
            <person name="Schulz F."/>
            <person name="Roux S."/>
            <person name="Paez-Espino D."/>
            <person name="Jungbluth S."/>
            <person name="Walsh D.A."/>
            <person name="Denef V.J."/>
            <person name="McMahon K.D."/>
            <person name="Konstantinidis K.T."/>
            <person name="Eloe-Fadrosh E.A."/>
            <person name="Kyrpides N.C."/>
            <person name="Woyke T."/>
        </authorList>
    </citation>
    <scope>NUCLEOTIDE SEQUENCE</scope>
    <source>
        <strain evidence="2">GVMAG-S-1016704-121</strain>
    </source>
</reference>
<name>A0A6C0LST5_9ZZZZ</name>
<protein>
    <submittedName>
        <fullName evidence="2">Uncharacterized protein</fullName>
    </submittedName>
</protein>
<keyword evidence="1" id="KW-1133">Transmembrane helix</keyword>
<keyword evidence="1" id="KW-0472">Membrane</keyword>